<dbReference type="STRING" id="1017273.SAMN05443094_10363"/>
<evidence type="ECO:0000313" key="2">
    <source>
        <dbReference type="EMBL" id="SIQ56247.1"/>
    </source>
</evidence>
<dbReference type="EMBL" id="FTLX01000003">
    <property type="protein sequence ID" value="SIQ56247.1"/>
    <property type="molecule type" value="Genomic_DNA"/>
</dbReference>
<sequence>MSDVIFQVIVWAVVFIALVKLYPIVMKMWKK</sequence>
<evidence type="ECO:0000313" key="3">
    <source>
        <dbReference type="Proteomes" id="UP000186385"/>
    </source>
</evidence>
<gene>
    <name evidence="2" type="ORF">SAMN05443094_10363</name>
</gene>
<proteinExistence type="predicted"/>
<keyword evidence="1" id="KW-1133">Transmembrane helix</keyword>
<protein>
    <submittedName>
        <fullName evidence="2">Uncharacterized protein</fullName>
    </submittedName>
</protein>
<dbReference type="Proteomes" id="UP000186385">
    <property type="component" value="Unassembled WGS sequence"/>
</dbReference>
<name>A0A1N6TSQ1_9BACI</name>
<evidence type="ECO:0000256" key="1">
    <source>
        <dbReference type="SAM" id="Phobius"/>
    </source>
</evidence>
<organism evidence="2 3">
    <name type="scientific">Domibacillus enclensis</name>
    <dbReference type="NCBI Taxonomy" id="1017273"/>
    <lineage>
        <taxon>Bacteria</taxon>
        <taxon>Bacillati</taxon>
        <taxon>Bacillota</taxon>
        <taxon>Bacilli</taxon>
        <taxon>Bacillales</taxon>
        <taxon>Bacillaceae</taxon>
        <taxon>Domibacillus</taxon>
    </lineage>
</organism>
<accession>A0A1N6TSQ1</accession>
<dbReference type="AlphaFoldDB" id="A0A1N6TSQ1"/>
<keyword evidence="1" id="KW-0472">Membrane</keyword>
<reference evidence="2 3" key="1">
    <citation type="submission" date="2017-01" db="EMBL/GenBank/DDBJ databases">
        <authorList>
            <person name="Mah S.A."/>
            <person name="Swanson W.J."/>
            <person name="Moy G.W."/>
            <person name="Vacquier V.D."/>
        </authorList>
    </citation>
    <scope>NUCLEOTIDE SEQUENCE [LARGE SCALE GENOMIC DNA]</scope>
    <source>
        <strain evidence="2 3">NIO-1016</strain>
    </source>
</reference>
<keyword evidence="1" id="KW-0812">Transmembrane</keyword>
<feature type="transmembrane region" description="Helical" evidence="1">
    <location>
        <begin position="6"/>
        <end position="25"/>
    </location>
</feature>